<dbReference type="OrthoDB" id="5432142at2"/>
<name>A0A1G5RT74_9FIRM</name>
<evidence type="ECO:0000313" key="3">
    <source>
        <dbReference type="Proteomes" id="UP000199208"/>
    </source>
</evidence>
<sequence length="112" mass="12474">MQKVTELNLERGMPDAATAVRRLKDGLMTAKRQGAKAVVVIHGYGSTGVGGTIRVAVQKTLDEDQLRGLVRFWFGGTSWSWRKKEALSVCKDLERYERRINGNEGVTVVILK</sequence>
<dbReference type="STRING" id="1120920.SAMN03080599_00725"/>
<organism evidence="2 3">
    <name type="scientific">Acidaminobacter hydrogenoformans DSM 2784</name>
    <dbReference type="NCBI Taxonomy" id="1120920"/>
    <lineage>
        <taxon>Bacteria</taxon>
        <taxon>Bacillati</taxon>
        <taxon>Bacillota</taxon>
        <taxon>Clostridia</taxon>
        <taxon>Peptostreptococcales</taxon>
        <taxon>Acidaminobacteraceae</taxon>
        <taxon>Acidaminobacter</taxon>
    </lineage>
</organism>
<dbReference type="Proteomes" id="UP000199208">
    <property type="component" value="Unassembled WGS sequence"/>
</dbReference>
<feature type="domain" description="Smr" evidence="1">
    <location>
        <begin position="15"/>
        <end position="65"/>
    </location>
</feature>
<dbReference type="Pfam" id="PF01713">
    <property type="entry name" value="Smr"/>
    <property type="match status" value="1"/>
</dbReference>
<protein>
    <submittedName>
        <fullName evidence="2">Smr domain-containing protein</fullName>
    </submittedName>
</protein>
<dbReference type="SUPFAM" id="SSF160443">
    <property type="entry name" value="SMR domain-like"/>
    <property type="match status" value="1"/>
</dbReference>
<dbReference type="InterPro" id="IPR036063">
    <property type="entry name" value="Smr_dom_sf"/>
</dbReference>
<dbReference type="Gene3D" id="3.30.1370.110">
    <property type="match status" value="1"/>
</dbReference>
<proteinExistence type="predicted"/>
<reference evidence="2 3" key="1">
    <citation type="submission" date="2016-10" db="EMBL/GenBank/DDBJ databases">
        <authorList>
            <person name="de Groot N.N."/>
        </authorList>
    </citation>
    <scope>NUCLEOTIDE SEQUENCE [LARGE SCALE GENOMIC DNA]</scope>
    <source>
        <strain evidence="2 3">DSM 2784</strain>
    </source>
</reference>
<keyword evidence="3" id="KW-1185">Reference proteome</keyword>
<evidence type="ECO:0000259" key="1">
    <source>
        <dbReference type="Pfam" id="PF01713"/>
    </source>
</evidence>
<dbReference type="InterPro" id="IPR002625">
    <property type="entry name" value="Smr_dom"/>
</dbReference>
<dbReference type="AlphaFoldDB" id="A0A1G5RT74"/>
<dbReference type="EMBL" id="FMWL01000002">
    <property type="protein sequence ID" value="SCZ77325.1"/>
    <property type="molecule type" value="Genomic_DNA"/>
</dbReference>
<accession>A0A1G5RT74</accession>
<evidence type="ECO:0000313" key="2">
    <source>
        <dbReference type="EMBL" id="SCZ77325.1"/>
    </source>
</evidence>
<gene>
    <name evidence="2" type="ORF">SAMN03080599_00725</name>
</gene>
<dbReference type="RefSeq" id="WP_092589504.1">
    <property type="nucleotide sequence ID" value="NZ_FMWL01000002.1"/>
</dbReference>